<protein>
    <submittedName>
        <fullName evidence="1">Uncharacterized protein</fullName>
    </submittedName>
</protein>
<reference evidence="1 2" key="1">
    <citation type="submission" date="2020-08" db="EMBL/GenBank/DDBJ databases">
        <title>Genomic Encyclopedia of Type Strains, Phase IV (KMG-IV): sequencing the most valuable type-strain genomes for metagenomic binning, comparative biology and taxonomic classification.</title>
        <authorList>
            <person name="Goeker M."/>
        </authorList>
    </citation>
    <scope>NUCLEOTIDE SEQUENCE [LARGE SCALE GENOMIC DNA]</scope>
    <source>
        <strain evidence="1 2">DSM 5686</strain>
    </source>
</reference>
<organism evidence="1 2">
    <name type="scientific">Methylobacterium fujisawaense</name>
    <dbReference type="NCBI Taxonomy" id="107400"/>
    <lineage>
        <taxon>Bacteria</taxon>
        <taxon>Pseudomonadati</taxon>
        <taxon>Pseudomonadota</taxon>
        <taxon>Alphaproteobacteria</taxon>
        <taxon>Hyphomicrobiales</taxon>
        <taxon>Methylobacteriaceae</taxon>
        <taxon>Methylobacterium</taxon>
    </lineage>
</organism>
<keyword evidence="2" id="KW-1185">Reference proteome</keyword>
<proteinExistence type="predicted"/>
<dbReference type="EMBL" id="JACJIM010000005">
    <property type="protein sequence ID" value="MBA9063917.1"/>
    <property type="molecule type" value="Genomic_DNA"/>
</dbReference>
<dbReference type="RefSeq" id="WP_182592415.1">
    <property type="nucleotide sequence ID" value="NZ_JACJIM010000005.1"/>
</dbReference>
<accession>A0ABR6DCV8</accession>
<name>A0ABR6DCV8_9HYPH</name>
<gene>
    <name evidence="1" type="ORF">GGQ91_003318</name>
</gene>
<comment type="caution">
    <text evidence="1">The sequence shown here is derived from an EMBL/GenBank/DDBJ whole genome shotgun (WGS) entry which is preliminary data.</text>
</comment>
<dbReference type="Proteomes" id="UP000565455">
    <property type="component" value="Unassembled WGS sequence"/>
</dbReference>
<sequence length="82" mass="8856">MSHVQDYVVQLFDRGDRGVLSTAGIRQCSSPDGAKRLAERLVREKRAAGALAYSRPGAISASEFSSPTFLARIGDVPEIDAY</sequence>
<evidence type="ECO:0000313" key="2">
    <source>
        <dbReference type="Proteomes" id="UP000565455"/>
    </source>
</evidence>
<dbReference type="GeneID" id="96604989"/>
<evidence type="ECO:0000313" key="1">
    <source>
        <dbReference type="EMBL" id="MBA9063917.1"/>
    </source>
</evidence>